<dbReference type="InterPro" id="IPR012347">
    <property type="entry name" value="Ferritin-like"/>
</dbReference>
<gene>
    <name evidence="1" type="ORF">D2A34_15755</name>
</gene>
<comment type="caution">
    <text evidence="1">The sequence shown here is derived from an EMBL/GenBank/DDBJ whole genome shotgun (WGS) entry which is preliminary data.</text>
</comment>
<protein>
    <submittedName>
        <fullName evidence="1">Rubrerythrin family protein</fullName>
    </submittedName>
</protein>
<proteinExistence type="predicted"/>
<dbReference type="SUPFAM" id="SSF47240">
    <property type="entry name" value="Ferritin-like"/>
    <property type="match status" value="1"/>
</dbReference>
<accession>A0A399ISP7</accession>
<organism evidence="1 2">
    <name type="scientific">Clostridium chromiireducens</name>
    <dbReference type="NCBI Taxonomy" id="225345"/>
    <lineage>
        <taxon>Bacteria</taxon>
        <taxon>Bacillati</taxon>
        <taxon>Bacillota</taxon>
        <taxon>Clostridia</taxon>
        <taxon>Eubacteriales</taxon>
        <taxon>Clostridiaceae</taxon>
        <taxon>Clostridium</taxon>
    </lineage>
</organism>
<dbReference type="EMBL" id="QXDJ01000003">
    <property type="protein sequence ID" value="RII34592.1"/>
    <property type="molecule type" value="Genomic_DNA"/>
</dbReference>
<dbReference type="AlphaFoldDB" id="A0A399ISP7"/>
<dbReference type="Gene3D" id="1.20.1260.10">
    <property type="match status" value="1"/>
</dbReference>
<sequence length="159" mass="19086">MNYMISDLIQKIIDIERDILEIYKEIQCMFENKPKVVGIIARAIEKEEQAHIGYYERLKEELQGDLNEVIDFYLYDKVSKLIYEFRSHLLVPKIDNVQDLIEYIVELKKNIISLLIDVQGRLLEKLDDINNNIYKVMSRIIKEEEKHEKMFEQLVVHKK</sequence>
<dbReference type="RefSeq" id="WP_119367256.1">
    <property type="nucleotide sequence ID" value="NZ_QXDJ01000003.1"/>
</dbReference>
<evidence type="ECO:0000313" key="1">
    <source>
        <dbReference type="EMBL" id="RII34592.1"/>
    </source>
</evidence>
<name>A0A399ISP7_9CLOT</name>
<reference evidence="1 2" key="1">
    <citation type="submission" date="2018-08" db="EMBL/GenBank/DDBJ databases">
        <title>Genome of Clostridium chromiireducens C1, DSM12136.</title>
        <authorList>
            <person name="Xing M."/>
            <person name="Wei Y."/>
            <person name="Ang E.L."/>
            <person name="Zhao H."/>
            <person name="Zhang Y."/>
        </authorList>
    </citation>
    <scope>NUCLEOTIDE SEQUENCE [LARGE SCALE GENOMIC DNA]</scope>
    <source>
        <strain evidence="1 2">C1</strain>
    </source>
</reference>
<dbReference type="InterPro" id="IPR009078">
    <property type="entry name" value="Ferritin-like_SF"/>
</dbReference>
<evidence type="ECO:0000313" key="2">
    <source>
        <dbReference type="Proteomes" id="UP000265930"/>
    </source>
</evidence>
<dbReference type="Proteomes" id="UP000265930">
    <property type="component" value="Unassembled WGS sequence"/>
</dbReference>